<organism evidence="4">
    <name type="scientific">marine metagenome</name>
    <dbReference type="NCBI Taxonomy" id="408172"/>
    <lineage>
        <taxon>unclassified sequences</taxon>
        <taxon>metagenomes</taxon>
        <taxon>ecological metagenomes</taxon>
    </lineage>
</organism>
<dbReference type="SUPFAM" id="SSF55174">
    <property type="entry name" value="Alpha-L RNA-binding motif"/>
    <property type="match status" value="1"/>
</dbReference>
<dbReference type="InterPro" id="IPR006145">
    <property type="entry name" value="PsdUridine_synth_RsuA/RluA"/>
</dbReference>
<comment type="similarity">
    <text evidence="1">Belongs to the pseudouridine synthase RsuA family.</text>
</comment>
<dbReference type="SMART" id="SM00363">
    <property type="entry name" value="S4"/>
    <property type="match status" value="1"/>
</dbReference>
<proteinExistence type="inferred from homology"/>
<accession>A0A382CZS0</accession>
<dbReference type="GO" id="GO:0003723">
    <property type="term" value="F:RNA binding"/>
    <property type="evidence" value="ECO:0007669"/>
    <property type="project" value="InterPro"/>
</dbReference>
<dbReference type="PANTHER" id="PTHR47683:SF3">
    <property type="entry name" value="RIBOSOMAL LARGE SUBUNIT PSEUDOURIDINE SYNTHASE B"/>
    <property type="match status" value="1"/>
</dbReference>
<dbReference type="InterPro" id="IPR020103">
    <property type="entry name" value="PsdUridine_synth_cat_dom_sf"/>
</dbReference>
<dbReference type="GO" id="GO:0001522">
    <property type="term" value="P:pseudouridine synthesis"/>
    <property type="evidence" value="ECO:0007669"/>
    <property type="project" value="InterPro"/>
</dbReference>
<dbReference type="AlphaFoldDB" id="A0A382CZS0"/>
<dbReference type="GO" id="GO:0006364">
    <property type="term" value="P:rRNA processing"/>
    <property type="evidence" value="ECO:0007669"/>
    <property type="project" value="UniProtKB-ARBA"/>
</dbReference>
<dbReference type="InterPro" id="IPR042092">
    <property type="entry name" value="PsdUridine_s_RsuA/RluB/E/F_cat"/>
</dbReference>
<dbReference type="Pfam" id="PF01479">
    <property type="entry name" value="S4"/>
    <property type="match status" value="1"/>
</dbReference>
<dbReference type="Gene3D" id="3.10.290.10">
    <property type="entry name" value="RNA-binding S4 domain"/>
    <property type="match status" value="1"/>
</dbReference>
<dbReference type="GO" id="GO:0009982">
    <property type="term" value="F:pseudouridine synthase activity"/>
    <property type="evidence" value="ECO:0007669"/>
    <property type="project" value="InterPro"/>
</dbReference>
<dbReference type="PANTHER" id="PTHR47683">
    <property type="entry name" value="PSEUDOURIDINE SYNTHASE FAMILY PROTEIN-RELATED"/>
    <property type="match status" value="1"/>
</dbReference>
<dbReference type="Pfam" id="PF00849">
    <property type="entry name" value="PseudoU_synth_2"/>
    <property type="match status" value="1"/>
</dbReference>
<evidence type="ECO:0000259" key="3">
    <source>
        <dbReference type="SMART" id="SM00363"/>
    </source>
</evidence>
<dbReference type="InterPro" id="IPR050343">
    <property type="entry name" value="RsuA_PseudoU_synthase"/>
</dbReference>
<feature type="non-terminal residue" evidence="4">
    <location>
        <position position="184"/>
    </location>
</feature>
<feature type="domain" description="RNA-binding S4" evidence="3">
    <location>
        <begin position="3"/>
        <end position="62"/>
    </location>
</feature>
<protein>
    <recommendedName>
        <fullName evidence="3">RNA-binding S4 domain-containing protein</fullName>
    </recommendedName>
</protein>
<name>A0A382CZS0_9ZZZZ</name>
<dbReference type="InterPro" id="IPR036986">
    <property type="entry name" value="S4_RNA-bd_sf"/>
</dbReference>
<dbReference type="SUPFAM" id="SSF55120">
    <property type="entry name" value="Pseudouridine synthase"/>
    <property type="match status" value="1"/>
</dbReference>
<dbReference type="Gene3D" id="3.30.70.580">
    <property type="entry name" value="Pseudouridine synthase I, catalytic domain, N-terminal subdomain"/>
    <property type="match status" value="1"/>
</dbReference>
<evidence type="ECO:0000313" key="4">
    <source>
        <dbReference type="EMBL" id="SVB30817.1"/>
    </source>
</evidence>
<dbReference type="EMBL" id="UINC01036599">
    <property type="protein sequence ID" value="SVB30817.1"/>
    <property type="molecule type" value="Genomic_DNA"/>
</dbReference>
<evidence type="ECO:0000256" key="2">
    <source>
        <dbReference type="ARBA" id="ARBA00023235"/>
    </source>
</evidence>
<dbReference type="PROSITE" id="PS50889">
    <property type="entry name" value="S4"/>
    <property type="match status" value="1"/>
</dbReference>
<reference evidence="4" key="1">
    <citation type="submission" date="2018-05" db="EMBL/GenBank/DDBJ databases">
        <authorList>
            <person name="Lanie J.A."/>
            <person name="Ng W.-L."/>
            <person name="Kazmierczak K.M."/>
            <person name="Andrzejewski T.M."/>
            <person name="Davidsen T.M."/>
            <person name="Wayne K.J."/>
            <person name="Tettelin H."/>
            <person name="Glass J.I."/>
            <person name="Rusch D."/>
            <person name="Podicherti R."/>
            <person name="Tsui H.-C.T."/>
            <person name="Winkler M.E."/>
        </authorList>
    </citation>
    <scope>NUCLEOTIDE SEQUENCE</scope>
</reference>
<dbReference type="InterPro" id="IPR020094">
    <property type="entry name" value="TruA/RsuA/RluB/E/F_N"/>
</dbReference>
<keyword evidence="2" id="KW-0413">Isomerase</keyword>
<gene>
    <name evidence="4" type="ORF">METZ01_LOCUS183671</name>
</gene>
<dbReference type="Gene3D" id="3.30.70.1560">
    <property type="entry name" value="Alpha-L RNA-binding motif"/>
    <property type="match status" value="1"/>
</dbReference>
<dbReference type="FunFam" id="3.10.290.10:FF:000003">
    <property type="entry name" value="Pseudouridine synthase"/>
    <property type="match status" value="1"/>
</dbReference>
<sequence>MSEKLQKVLAAMGFGGRRTMEKWIADGRVKVNGKVAALGDRVVDTDRLILDGKPLRIKPVKHLHLLYNKPVGEICTRDDPEGRRTVFQSLPKLRNQRWISVGRLDFTTSGLLLATTDGTLANGLMHPSSRIDREYAVRVLGEVSSEQLQAMQEGVLLEDGIAQFTDIRKGRDEQGANQWYYVAV</sequence>
<evidence type="ECO:0000256" key="1">
    <source>
        <dbReference type="ARBA" id="ARBA00008348"/>
    </source>
</evidence>
<dbReference type="InterPro" id="IPR002942">
    <property type="entry name" value="S4_RNA-bd"/>
</dbReference>
<dbReference type="CDD" id="cd00165">
    <property type="entry name" value="S4"/>
    <property type="match status" value="1"/>
</dbReference>